<organism evidence="1 2">
    <name type="scientific">Holtiella tumoricola</name>
    <dbReference type="NCBI Taxonomy" id="3018743"/>
    <lineage>
        <taxon>Bacteria</taxon>
        <taxon>Bacillati</taxon>
        <taxon>Bacillota</taxon>
        <taxon>Clostridia</taxon>
        <taxon>Lachnospirales</taxon>
        <taxon>Cellulosilyticaceae</taxon>
        <taxon>Holtiella</taxon>
    </lineage>
</organism>
<evidence type="ECO:0000313" key="2">
    <source>
        <dbReference type="Proteomes" id="UP001169242"/>
    </source>
</evidence>
<sequence length="229" mass="27601">MNLLNEVRDYIEYIKKNTYIFSLQKQGLELLLGFNEDLKHSHTIPKGYVDALDYFLAVWVPKHKKYLKVEEAFNIAYTVQDLLTFIHKKYNSEDNTPIVLDYYGEEYLRVYKVNEIVRKMVGDPIISMTPTIIDLESYREYRDKQQHRDSMAMYEQGLFRVEEINDEGYIALSKINGQKYCKVLMRRDWMYNFKVDDILHVTLKRKIFFIYWEIEELKAYYPSKAAQYL</sequence>
<keyword evidence="2" id="KW-1185">Reference proteome</keyword>
<dbReference type="EMBL" id="JAQIFT010000014">
    <property type="protein sequence ID" value="MDA3730505.1"/>
    <property type="molecule type" value="Genomic_DNA"/>
</dbReference>
<accession>A0AA42IZN3</accession>
<gene>
    <name evidence="1" type="ORF">PBV87_03160</name>
</gene>
<proteinExistence type="predicted"/>
<evidence type="ECO:0000313" key="1">
    <source>
        <dbReference type="EMBL" id="MDA3730505.1"/>
    </source>
</evidence>
<comment type="caution">
    <text evidence="1">The sequence shown here is derived from an EMBL/GenBank/DDBJ whole genome shotgun (WGS) entry which is preliminary data.</text>
</comment>
<protein>
    <submittedName>
        <fullName evidence="1">Uncharacterized protein</fullName>
    </submittedName>
</protein>
<name>A0AA42IZN3_9FIRM</name>
<dbReference type="RefSeq" id="WP_053982453.1">
    <property type="nucleotide sequence ID" value="NZ_JAQIFT010000014.1"/>
</dbReference>
<reference evidence="1" key="1">
    <citation type="journal article" date="2023" name="Int. J. Syst. Evol. Microbiol.">
        <title>&lt;i&gt;Holtiella tumoricola&lt;/i&gt; gen. nov. sp. nov., isolated from a human clinical sample.</title>
        <authorList>
            <person name="Allen-Vercoe E."/>
            <person name="Daigneault M.C."/>
            <person name="Vancuren S.J."/>
            <person name="Cochrane K."/>
            <person name="O'Neal L.L."/>
            <person name="Sankaranarayanan K."/>
            <person name="Lawson P.A."/>
        </authorList>
    </citation>
    <scope>NUCLEOTIDE SEQUENCE</scope>
    <source>
        <strain evidence="1">CC70A</strain>
    </source>
</reference>
<dbReference type="Proteomes" id="UP001169242">
    <property type="component" value="Unassembled WGS sequence"/>
</dbReference>
<dbReference type="AlphaFoldDB" id="A0AA42IZN3"/>